<sequence>MEAEKTPAPLEVEAVDKQHLQGQHGPALEMPASLAALSPSEYERIGKKATLKMDCIIMPIMVVMYILNYLDRQNIASARLADIEEDLNITDVQYQTCVSILFVGYILMQVPSNMIVSKIKKPGIYICGAMALWGVISALMAVVKNYAGLLSARFFLGFIEAAFFPGALYFLSMFYNRKQFALRTAILYSGSQAGNAFGGLFAIAILKLDGKSGLEGWRWLFLVEGIITIGLALIFALILPNSNKKIMTLSQIECEWVQWNYAADLGQEDHREEISAWQGLKLAIADPKTWLLMGILYSCYIVGAVTNFFPSVVGGLGYSRTKTYGLTAPPFVLCVFTMLLNGFWSDRTQRRFLHIVGPLIITLVANIIAVSSLSIAARYVAIMLLPGSFYASAVVILSWITGSLNQPAPKRASAIALINAICNTPNIWGSYLYGNAPRFLEAFIVNIAATGLAIGFATATFFYLRRVNAKLEQGKSVGKNGPTEAQLAAGFRYTL</sequence>
<keyword evidence="5 6" id="KW-0472">Membrane</keyword>
<feature type="transmembrane region" description="Helical" evidence="6">
    <location>
        <begin position="352"/>
        <end position="373"/>
    </location>
</feature>
<protein>
    <recommendedName>
        <fullName evidence="7">Major facilitator superfamily (MFS) profile domain-containing protein</fullName>
    </recommendedName>
</protein>
<dbReference type="FunFam" id="1.20.1250.20:FF:000057">
    <property type="entry name" value="MFS general substrate transporter"/>
    <property type="match status" value="1"/>
</dbReference>
<feature type="transmembrane region" description="Helical" evidence="6">
    <location>
        <begin position="412"/>
        <end position="431"/>
    </location>
</feature>
<dbReference type="Proteomes" id="UP000030752">
    <property type="component" value="Unassembled WGS sequence"/>
</dbReference>
<feature type="transmembrane region" description="Helical" evidence="6">
    <location>
        <begin position="122"/>
        <end position="142"/>
    </location>
</feature>
<feature type="transmembrane region" description="Helical" evidence="6">
    <location>
        <begin position="218"/>
        <end position="239"/>
    </location>
</feature>
<dbReference type="GeneID" id="19975840"/>
<feature type="transmembrane region" description="Helical" evidence="6">
    <location>
        <begin position="290"/>
        <end position="309"/>
    </location>
</feature>
<proteinExistence type="predicted"/>
<dbReference type="VEuPathDB" id="FungiDB:HMPREF1541_08501"/>
<reference evidence="8 9" key="1">
    <citation type="submission" date="2013-03" db="EMBL/GenBank/DDBJ databases">
        <title>The Genome Sequence of Phialophora europaea CBS 101466.</title>
        <authorList>
            <consortium name="The Broad Institute Genomics Platform"/>
            <person name="Cuomo C."/>
            <person name="de Hoog S."/>
            <person name="Gorbushina A."/>
            <person name="Walker B."/>
            <person name="Young S.K."/>
            <person name="Zeng Q."/>
            <person name="Gargeya S."/>
            <person name="Fitzgerald M."/>
            <person name="Haas B."/>
            <person name="Abouelleil A."/>
            <person name="Allen A.W."/>
            <person name="Alvarado L."/>
            <person name="Arachchi H.M."/>
            <person name="Berlin A.M."/>
            <person name="Chapman S.B."/>
            <person name="Gainer-Dewar J."/>
            <person name="Goldberg J."/>
            <person name="Griggs A."/>
            <person name="Gujja S."/>
            <person name="Hansen M."/>
            <person name="Howarth C."/>
            <person name="Imamovic A."/>
            <person name="Ireland A."/>
            <person name="Larimer J."/>
            <person name="McCowan C."/>
            <person name="Murphy C."/>
            <person name="Pearson M."/>
            <person name="Poon T.W."/>
            <person name="Priest M."/>
            <person name="Roberts A."/>
            <person name="Saif S."/>
            <person name="Shea T."/>
            <person name="Sisk P."/>
            <person name="Sykes S."/>
            <person name="Wortman J."/>
            <person name="Nusbaum C."/>
            <person name="Birren B."/>
        </authorList>
    </citation>
    <scope>NUCLEOTIDE SEQUENCE [LARGE SCALE GENOMIC DNA]</scope>
    <source>
        <strain evidence="8 9">CBS 101466</strain>
    </source>
</reference>
<organism evidence="8 9">
    <name type="scientific">Cyphellophora europaea (strain CBS 101466)</name>
    <name type="common">Phialophora europaea</name>
    <dbReference type="NCBI Taxonomy" id="1220924"/>
    <lineage>
        <taxon>Eukaryota</taxon>
        <taxon>Fungi</taxon>
        <taxon>Dikarya</taxon>
        <taxon>Ascomycota</taxon>
        <taxon>Pezizomycotina</taxon>
        <taxon>Eurotiomycetes</taxon>
        <taxon>Chaetothyriomycetidae</taxon>
        <taxon>Chaetothyriales</taxon>
        <taxon>Cyphellophoraceae</taxon>
        <taxon>Cyphellophora</taxon>
    </lineage>
</organism>
<keyword evidence="3 6" id="KW-0812">Transmembrane</keyword>
<dbReference type="EMBL" id="KB822725">
    <property type="protein sequence ID" value="ETN36224.1"/>
    <property type="molecule type" value="Genomic_DNA"/>
</dbReference>
<keyword evidence="9" id="KW-1185">Reference proteome</keyword>
<dbReference type="InParanoid" id="W2RKG9"/>
<name>W2RKG9_CYPE1</name>
<keyword evidence="4 6" id="KW-1133">Transmembrane helix</keyword>
<evidence type="ECO:0000256" key="1">
    <source>
        <dbReference type="ARBA" id="ARBA00004141"/>
    </source>
</evidence>
<dbReference type="PANTHER" id="PTHR43791:SF23">
    <property type="entry name" value="MAJOR FACILITATOR SUPERFAMILY (MFS) PROFILE DOMAIN-CONTAINING PROTEIN"/>
    <property type="match status" value="1"/>
</dbReference>
<dbReference type="eggNOG" id="KOG2533">
    <property type="taxonomic scope" value="Eukaryota"/>
</dbReference>
<accession>W2RKG9</accession>
<evidence type="ECO:0000256" key="4">
    <source>
        <dbReference type="ARBA" id="ARBA00022989"/>
    </source>
</evidence>
<dbReference type="GO" id="GO:0016020">
    <property type="term" value="C:membrane"/>
    <property type="evidence" value="ECO:0007669"/>
    <property type="project" value="UniProtKB-SubCell"/>
</dbReference>
<dbReference type="PANTHER" id="PTHR43791">
    <property type="entry name" value="PERMEASE-RELATED"/>
    <property type="match status" value="1"/>
</dbReference>
<evidence type="ECO:0000256" key="3">
    <source>
        <dbReference type="ARBA" id="ARBA00022692"/>
    </source>
</evidence>
<feature type="transmembrane region" description="Helical" evidence="6">
    <location>
        <begin position="154"/>
        <end position="174"/>
    </location>
</feature>
<evidence type="ECO:0000313" key="8">
    <source>
        <dbReference type="EMBL" id="ETN36224.1"/>
    </source>
</evidence>
<dbReference type="FunFam" id="1.20.1250.20:FF:000013">
    <property type="entry name" value="MFS general substrate transporter"/>
    <property type="match status" value="1"/>
</dbReference>
<dbReference type="InterPro" id="IPR011701">
    <property type="entry name" value="MFS"/>
</dbReference>
<dbReference type="SUPFAM" id="SSF103473">
    <property type="entry name" value="MFS general substrate transporter"/>
    <property type="match status" value="1"/>
</dbReference>
<evidence type="ECO:0000256" key="6">
    <source>
        <dbReference type="SAM" id="Phobius"/>
    </source>
</evidence>
<comment type="subcellular location">
    <subcellularLocation>
        <location evidence="1">Membrane</location>
        <topology evidence="1">Multi-pass membrane protein</topology>
    </subcellularLocation>
</comment>
<dbReference type="Gene3D" id="1.20.1250.20">
    <property type="entry name" value="MFS general substrate transporter like domains"/>
    <property type="match status" value="2"/>
</dbReference>
<feature type="transmembrane region" description="Helical" evidence="6">
    <location>
        <begin position="186"/>
        <end position="206"/>
    </location>
</feature>
<dbReference type="HOGENOM" id="CLU_001265_0_6_1"/>
<feature type="transmembrane region" description="Helical" evidence="6">
    <location>
        <begin position="321"/>
        <end position="340"/>
    </location>
</feature>
<dbReference type="GO" id="GO:0022857">
    <property type="term" value="F:transmembrane transporter activity"/>
    <property type="evidence" value="ECO:0007669"/>
    <property type="project" value="InterPro"/>
</dbReference>
<dbReference type="InterPro" id="IPR036259">
    <property type="entry name" value="MFS_trans_sf"/>
</dbReference>
<gene>
    <name evidence="8" type="ORF">HMPREF1541_08501</name>
</gene>
<feature type="domain" description="Major facilitator superfamily (MFS) profile" evidence="7">
    <location>
        <begin position="57"/>
        <end position="467"/>
    </location>
</feature>
<dbReference type="PROSITE" id="PS50850">
    <property type="entry name" value="MFS"/>
    <property type="match status" value="1"/>
</dbReference>
<feature type="transmembrane region" description="Helical" evidence="6">
    <location>
        <begin position="379"/>
        <end position="400"/>
    </location>
</feature>
<keyword evidence="2" id="KW-0813">Transport</keyword>
<evidence type="ECO:0000256" key="5">
    <source>
        <dbReference type="ARBA" id="ARBA00023136"/>
    </source>
</evidence>
<dbReference type="Pfam" id="PF07690">
    <property type="entry name" value="MFS_1"/>
    <property type="match status" value="1"/>
</dbReference>
<evidence type="ECO:0000313" key="9">
    <source>
        <dbReference type="Proteomes" id="UP000030752"/>
    </source>
</evidence>
<dbReference type="RefSeq" id="XP_008721042.1">
    <property type="nucleotide sequence ID" value="XM_008722820.1"/>
</dbReference>
<feature type="transmembrane region" description="Helical" evidence="6">
    <location>
        <begin position="443"/>
        <end position="464"/>
    </location>
</feature>
<dbReference type="OrthoDB" id="2250022at2759"/>
<dbReference type="InterPro" id="IPR020846">
    <property type="entry name" value="MFS_dom"/>
</dbReference>
<dbReference type="AlphaFoldDB" id="W2RKG9"/>
<evidence type="ECO:0000259" key="7">
    <source>
        <dbReference type="PROSITE" id="PS50850"/>
    </source>
</evidence>
<evidence type="ECO:0000256" key="2">
    <source>
        <dbReference type="ARBA" id="ARBA00022448"/>
    </source>
</evidence>